<keyword evidence="3" id="KW-1003">Cell membrane</keyword>
<dbReference type="FunFam" id="1.10.3730.20:FF:000001">
    <property type="entry name" value="Quaternary ammonium compound resistance transporter SugE"/>
    <property type="match status" value="1"/>
</dbReference>
<feature type="transmembrane region" description="Helical" evidence="9">
    <location>
        <begin position="85"/>
        <end position="104"/>
    </location>
</feature>
<dbReference type="InterPro" id="IPR000390">
    <property type="entry name" value="Small_drug/metabolite_transptr"/>
</dbReference>
<dbReference type="GO" id="GO:0022857">
    <property type="term" value="F:transmembrane transporter activity"/>
    <property type="evidence" value="ECO:0007669"/>
    <property type="project" value="InterPro"/>
</dbReference>
<gene>
    <name evidence="10" type="ORF">DWU98_07015</name>
</gene>
<organism evidence="10 11">
    <name type="scientific">Dyella monticola</name>
    <dbReference type="NCBI Taxonomy" id="1927958"/>
    <lineage>
        <taxon>Bacteria</taxon>
        <taxon>Pseudomonadati</taxon>
        <taxon>Pseudomonadota</taxon>
        <taxon>Gammaproteobacteria</taxon>
        <taxon>Lysobacterales</taxon>
        <taxon>Rhodanobacteraceae</taxon>
        <taxon>Dyella</taxon>
    </lineage>
</organism>
<dbReference type="EMBL" id="QRBE01000003">
    <property type="protein sequence ID" value="RDS82883.1"/>
    <property type="molecule type" value="Genomic_DNA"/>
</dbReference>
<keyword evidence="5 9" id="KW-1133">Transmembrane helix</keyword>
<keyword evidence="4 8" id="KW-0812">Transmembrane</keyword>
<feature type="transmembrane region" description="Helical" evidence="9">
    <location>
        <begin position="58"/>
        <end position="79"/>
    </location>
</feature>
<evidence type="ECO:0000256" key="5">
    <source>
        <dbReference type="ARBA" id="ARBA00022989"/>
    </source>
</evidence>
<comment type="similarity">
    <text evidence="7 8">Belongs to the drug/metabolite transporter (DMT) superfamily. Small multidrug resistance (SMR) (TC 2.A.7.1) family.</text>
</comment>
<dbReference type="OrthoDB" id="9808638at2"/>
<evidence type="ECO:0000256" key="8">
    <source>
        <dbReference type="RuleBase" id="RU003942"/>
    </source>
</evidence>
<evidence type="ECO:0000256" key="7">
    <source>
        <dbReference type="ARBA" id="ARBA00038032"/>
    </source>
</evidence>
<dbReference type="GO" id="GO:1990961">
    <property type="term" value="P:xenobiotic detoxification by transmembrane export across the plasma membrane"/>
    <property type="evidence" value="ECO:0007669"/>
    <property type="project" value="UniProtKB-ARBA"/>
</dbReference>
<evidence type="ECO:0000256" key="4">
    <source>
        <dbReference type="ARBA" id="ARBA00022692"/>
    </source>
</evidence>
<dbReference type="PANTHER" id="PTHR30561">
    <property type="entry name" value="SMR FAMILY PROTON-DEPENDENT DRUG EFFLUX TRANSPORTER SUGE"/>
    <property type="match status" value="1"/>
</dbReference>
<dbReference type="Pfam" id="PF00893">
    <property type="entry name" value="Multi_Drug_Res"/>
    <property type="match status" value="1"/>
</dbReference>
<evidence type="ECO:0000256" key="6">
    <source>
        <dbReference type="ARBA" id="ARBA00023136"/>
    </source>
</evidence>
<evidence type="ECO:0000256" key="1">
    <source>
        <dbReference type="ARBA" id="ARBA00004651"/>
    </source>
</evidence>
<dbReference type="SUPFAM" id="SSF103481">
    <property type="entry name" value="Multidrug resistance efflux transporter EmrE"/>
    <property type="match status" value="1"/>
</dbReference>
<reference evidence="10 11" key="1">
    <citation type="submission" date="2018-07" db="EMBL/GenBank/DDBJ databases">
        <title>Dyella monticola sp. nov. and Dyella psychrodurans sp. nov. isolated from monsoon evergreen broad-leaved forest soil of Dinghu Mountain, China.</title>
        <authorList>
            <person name="Gao Z."/>
            <person name="Qiu L."/>
        </authorList>
    </citation>
    <scope>NUCLEOTIDE SEQUENCE [LARGE SCALE GENOMIC DNA]</scope>
    <source>
        <strain evidence="10 11">4G-K06</strain>
    </source>
</reference>
<dbReference type="GO" id="GO:0005886">
    <property type="term" value="C:plasma membrane"/>
    <property type="evidence" value="ECO:0007669"/>
    <property type="project" value="UniProtKB-SubCell"/>
</dbReference>
<accession>A0A370X397</accession>
<keyword evidence="6 9" id="KW-0472">Membrane</keyword>
<proteinExistence type="inferred from homology"/>
<feature type="transmembrane region" description="Helical" evidence="9">
    <location>
        <begin position="27"/>
        <end position="51"/>
    </location>
</feature>
<dbReference type="PANTHER" id="PTHR30561:SF1">
    <property type="entry name" value="MULTIDRUG TRANSPORTER EMRE"/>
    <property type="match status" value="1"/>
</dbReference>
<keyword evidence="11" id="KW-1185">Reference proteome</keyword>
<dbReference type="AlphaFoldDB" id="A0A370X397"/>
<dbReference type="RefSeq" id="WP_115494791.1">
    <property type="nucleotide sequence ID" value="NZ_QRBE01000003.1"/>
</dbReference>
<dbReference type="Proteomes" id="UP000254258">
    <property type="component" value="Unassembled WGS sequence"/>
</dbReference>
<evidence type="ECO:0000313" key="11">
    <source>
        <dbReference type="Proteomes" id="UP000254258"/>
    </source>
</evidence>
<comment type="subcellular location">
    <subcellularLocation>
        <location evidence="1 8">Cell membrane</location>
        <topology evidence="1 8">Multi-pass membrane protein</topology>
    </subcellularLocation>
</comment>
<evidence type="ECO:0000256" key="9">
    <source>
        <dbReference type="SAM" id="Phobius"/>
    </source>
</evidence>
<dbReference type="InterPro" id="IPR045324">
    <property type="entry name" value="Small_multidrug_res"/>
</dbReference>
<dbReference type="Gene3D" id="1.10.3730.20">
    <property type="match status" value="1"/>
</dbReference>
<evidence type="ECO:0000256" key="2">
    <source>
        <dbReference type="ARBA" id="ARBA00022448"/>
    </source>
</evidence>
<dbReference type="InterPro" id="IPR037185">
    <property type="entry name" value="EmrE-like"/>
</dbReference>
<name>A0A370X397_9GAMM</name>
<evidence type="ECO:0000256" key="3">
    <source>
        <dbReference type="ARBA" id="ARBA00022475"/>
    </source>
</evidence>
<comment type="caution">
    <text evidence="10">The sequence shown here is derived from an EMBL/GenBank/DDBJ whole genome shotgun (WGS) entry which is preliminary data.</text>
</comment>
<keyword evidence="2" id="KW-0813">Transport</keyword>
<evidence type="ECO:0000313" key="10">
    <source>
        <dbReference type="EMBL" id="RDS82883.1"/>
    </source>
</evidence>
<sequence>MHAWLYLSLAILAEVIATSALKASQGFTQLVPAVVVIAGYGTAFYCLSLALRSVPLGIAYAIWSGAGTALIAFIGVVLYRQKLDPAAMLGIGLIVAGVLVLNLFSKSAAH</sequence>
<protein>
    <submittedName>
        <fullName evidence="10">QacE family quaternary ammonium compound efflux SMR transporter</fullName>
    </submittedName>
</protein>